<sequence length="830" mass="93586">MAAKRATAKASGKPGSKGTEAVRNQESGMNKPEQHESDESDSSVYSGLGSDDDDSSELDESAEEADEGDVSSEDGGDDSSELHESAEEDDEGDVVSSEDGGDGSSGTDDERGDEFTYEPDSAEQVSDDEAEQTDDESEDEEAMKMKFIGGKGDDFDLQKKRKSHYPEVSHGKRSAEVSKEEDVKIDALGTKVAKGDEYAYDSSDEEDVRNTVGNIPMEWYEHYPHIGYDLDGKPILKPPRGTELDEFLRKMDDPDYWRTVKDKSTGQNVVLSDEDVDLIQRLQQGRYPSGSYDPYEPFEDIFSHETMIHPVTSHPPQKRSFVPSKIEKQMVSRMVHAIKMGWIKPRVKRHDLDRFSLLWDKDDEEKPNDRMQRYIPAPKMKLPGHEESYNPPSEYLFTKEEEEKWRAQEPEERRISFIPRKYSSLRLVPAYDRFINERFERCLDLYLCPRQRKMRVNVDAEDLIPQLPKPKDLQPFPSVQSIVYEGHTDCVRSLSIEPAGQFFASGSDDGTVRIWEVLTGRCLKTFKFEHPVKGVAWCPNQSICLVAVAVEKIVHVINPGVGDKLVLSNTDTVLSSLPEETSPSEGAKFTAANWEVASPTSKEYSSKGLRLSVVHRHTVSQVTWHAKGDYFAVVLTGGSGGESGVVIHQLSHRRSQAPFSKLKGTVSRVLFHPMRPYFFVAMQRFVRVYNLLKQELSKKLISNCKWISSIAVHPKGDNVITGSFENRLTWFDMDLSVKPYKTLRHHKGAIRQVAFHRRYPLFASASDDGTVIISHGMVYSDLMQNPLIVPVKILRGHTVQKSMGVLDCAFHTQQPWIITAGADGTLRLFS</sequence>
<evidence type="ECO:0000256" key="6">
    <source>
        <dbReference type="ARBA" id="ARBA00055102"/>
    </source>
</evidence>
<dbReference type="InterPro" id="IPR015943">
    <property type="entry name" value="WD40/YVTN_repeat-like_dom_sf"/>
</dbReference>
<comment type="function">
    <text evidence="6">Component of the PeBoW complex, which is required for maturation of 28S and 5.8S ribosomal RNAs and formation of the 60S ribosome.</text>
</comment>
<feature type="repeat" description="WD" evidence="8">
    <location>
        <begin position="484"/>
        <end position="525"/>
    </location>
</feature>
<evidence type="ECO:0000256" key="3">
    <source>
        <dbReference type="ARBA" id="ARBA00022574"/>
    </source>
</evidence>
<keyword evidence="4" id="KW-0677">Repeat</keyword>
<dbReference type="SMART" id="SM01035">
    <property type="entry name" value="BOP1NT"/>
    <property type="match status" value="1"/>
</dbReference>
<dbReference type="Gene3D" id="2.130.10.10">
    <property type="entry name" value="YVTN repeat-like/Quinoprotein amine dehydrogenase"/>
    <property type="match status" value="1"/>
</dbReference>
<evidence type="ECO:0000256" key="5">
    <source>
        <dbReference type="ARBA" id="ARBA00023242"/>
    </source>
</evidence>
<name>A0AAQ4F0S9_AMBAM</name>
<dbReference type="InterPro" id="IPR036322">
    <property type="entry name" value="WD40_repeat_dom_sf"/>
</dbReference>
<gene>
    <name evidence="11" type="ORF">V5799_018289</name>
</gene>
<evidence type="ECO:0000256" key="7">
    <source>
        <dbReference type="HAMAP-Rule" id="MF_03027"/>
    </source>
</evidence>
<evidence type="ECO:0000256" key="2">
    <source>
        <dbReference type="ARBA" id="ARBA00022552"/>
    </source>
</evidence>
<comment type="function">
    <text evidence="7">Required for maturation of ribosomal RNAs and formation of the large ribosomal subunit.</text>
</comment>
<dbReference type="GO" id="GO:0000466">
    <property type="term" value="P:maturation of 5.8S rRNA from tricistronic rRNA transcript (SSU-rRNA, 5.8S rRNA, LSU-rRNA)"/>
    <property type="evidence" value="ECO:0007669"/>
    <property type="project" value="UniProtKB-UniRule"/>
</dbReference>
<dbReference type="HAMAP" id="MF_03027">
    <property type="entry name" value="BOP1"/>
    <property type="match status" value="1"/>
</dbReference>
<evidence type="ECO:0000313" key="12">
    <source>
        <dbReference type="Proteomes" id="UP001321473"/>
    </source>
</evidence>
<keyword evidence="2 7" id="KW-0698">rRNA processing</keyword>
<keyword evidence="5 7" id="KW-0539">Nucleus</keyword>
<dbReference type="InterPro" id="IPR012953">
    <property type="entry name" value="BOP1_N_dom"/>
</dbReference>
<keyword evidence="3 8" id="KW-0853">WD repeat</keyword>
<dbReference type="Pfam" id="PF00400">
    <property type="entry name" value="WD40"/>
    <property type="match status" value="3"/>
</dbReference>
<keyword evidence="12" id="KW-1185">Reference proteome</keyword>
<dbReference type="Proteomes" id="UP001321473">
    <property type="component" value="Unassembled WGS sequence"/>
</dbReference>
<organism evidence="11 12">
    <name type="scientific">Amblyomma americanum</name>
    <name type="common">Lone star tick</name>
    <dbReference type="NCBI Taxonomy" id="6943"/>
    <lineage>
        <taxon>Eukaryota</taxon>
        <taxon>Metazoa</taxon>
        <taxon>Ecdysozoa</taxon>
        <taxon>Arthropoda</taxon>
        <taxon>Chelicerata</taxon>
        <taxon>Arachnida</taxon>
        <taxon>Acari</taxon>
        <taxon>Parasitiformes</taxon>
        <taxon>Ixodida</taxon>
        <taxon>Ixodoidea</taxon>
        <taxon>Ixodidae</taxon>
        <taxon>Amblyomminae</taxon>
        <taxon>Amblyomma</taxon>
    </lineage>
</organism>
<dbReference type="PANTHER" id="PTHR17605:SF0">
    <property type="entry name" value="RIBOSOME BIOGENESIS PROTEIN BOP1"/>
    <property type="match status" value="1"/>
</dbReference>
<dbReference type="GO" id="GO:0070545">
    <property type="term" value="C:PeBoW complex"/>
    <property type="evidence" value="ECO:0007669"/>
    <property type="project" value="TreeGrafter"/>
</dbReference>
<feature type="compositionally biased region" description="Acidic residues" evidence="9">
    <location>
        <begin position="110"/>
        <end position="141"/>
    </location>
</feature>
<evidence type="ECO:0000256" key="8">
    <source>
        <dbReference type="PROSITE-ProRule" id="PRU00221"/>
    </source>
</evidence>
<dbReference type="InterPro" id="IPR028598">
    <property type="entry name" value="BOP1/Erb1"/>
</dbReference>
<dbReference type="PROSITE" id="PS50294">
    <property type="entry name" value="WD_REPEATS_REGION"/>
    <property type="match status" value="1"/>
</dbReference>
<dbReference type="InterPro" id="IPR001680">
    <property type="entry name" value="WD40_rpt"/>
</dbReference>
<comment type="similarity">
    <text evidence="7">Belongs to the WD repeat BOP1/ERB1 family.</text>
</comment>
<proteinExistence type="inferred from homology"/>
<dbReference type="SMART" id="SM00320">
    <property type="entry name" value="WD40"/>
    <property type="match status" value="7"/>
</dbReference>
<evidence type="ECO:0000256" key="1">
    <source>
        <dbReference type="ARBA" id="ARBA00022517"/>
    </source>
</evidence>
<evidence type="ECO:0000313" key="11">
    <source>
        <dbReference type="EMBL" id="KAK8780372.1"/>
    </source>
</evidence>
<dbReference type="GO" id="GO:0005654">
    <property type="term" value="C:nucleoplasm"/>
    <property type="evidence" value="ECO:0007669"/>
    <property type="project" value="UniProtKB-SubCell"/>
</dbReference>
<feature type="compositionally biased region" description="Acidic residues" evidence="9">
    <location>
        <begin position="50"/>
        <end position="79"/>
    </location>
</feature>
<feature type="domain" description="BOP1 N-terminal" evidence="10">
    <location>
        <begin position="220"/>
        <end position="477"/>
    </location>
</feature>
<evidence type="ECO:0000256" key="4">
    <source>
        <dbReference type="ARBA" id="ARBA00022737"/>
    </source>
</evidence>
<dbReference type="PANTHER" id="PTHR17605">
    <property type="entry name" value="RIBOSOME BIOGENESIS PROTEIN BOP1 BLOCK OF PROLIFERATION 1 PROTEIN"/>
    <property type="match status" value="1"/>
</dbReference>
<protein>
    <recommendedName>
        <fullName evidence="7">Ribosome biogenesis protein BOP1 homolog</fullName>
    </recommendedName>
</protein>
<dbReference type="GO" id="GO:0043021">
    <property type="term" value="F:ribonucleoprotein complex binding"/>
    <property type="evidence" value="ECO:0007669"/>
    <property type="project" value="UniProtKB-UniRule"/>
</dbReference>
<dbReference type="EMBL" id="JARKHS020008945">
    <property type="protein sequence ID" value="KAK8780372.1"/>
    <property type="molecule type" value="Genomic_DNA"/>
</dbReference>
<evidence type="ECO:0000259" key="10">
    <source>
        <dbReference type="SMART" id="SM01035"/>
    </source>
</evidence>
<keyword evidence="1 7" id="KW-0690">Ribosome biogenesis</keyword>
<evidence type="ECO:0000256" key="9">
    <source>
        <dbReference type="SAM" id="MobiDB-lite"/>
    </source>
</evidence>
<comment type="subcellular location">
    <subcellularLocation>
        <location evidence="7">Nucleus</location>
        <location evidence="7">Nucleolus</location>
    </subcellularLocation>
    <subcellularLocation>
        <location evidence="7">Nucleus</location>
        <location evidence="7">Nucleoplasm</location>
    </subcellularLocation>
</comment>
<dbReference type="GO" id="GO:0030687">
    <property type="term" value="C:preribosome, large subunit precursor"/>
    <property type="evidence" value="ECO:0007669"/>
    <property type="project" value="UniProtKB-UniRule"/>
</dbReference>
<dbReference type="AlphaFoldDB" id="A0AAQ4F0S9"/>
<comment type="caution">
    <text evidence="11">The sequence shown here is derived from an EMBL/GenBank/DDBJ whole genome shotgun (WGS) entry which is preliminary data.</text>
</comment>
<dbReference type="Pfam" id="PF08145">
    <property type="entry name" value="BOP1NT"/>
    <property type="match status" value="1"/>
</dbReference>
<accession>A0AAQ4F0S9</accession>
<dbReference type="FunFam" id="2.130.10.10:FF:000061">
    <property type="entry name" value="Ribosome biogenesis protein BOP1 homolog"/>
    <property type="match status" value="1"/>
</dbReference>
<dbReference type="PROSITE" id="PS50082">
    <property type="entry name" value="WD_REPEATS_2"/>
    <property type="match status" value="1"/>
</dbReference>
<reference evidence="11 12" key="1">
    <citation type="journal article" date="2023" name="Arcadia Sci">
        <title>De novo assembly of a long-read Amblyomma americanum tick genome.</title>
        <authorList>
            <person name="Chou S."/>
            <person name="Poskanzer K.E."/>
            <person name="Rollins M."/>
            <person name="Thuy-Boun P.S."/>
        </authorList>
    </citation>
    <scope>NUCLEOTIDE SEQUENCE [LARGE SCALE GENOMIC DNA]</scope>
    <source>
        <strain evidence="11">F_SG_1</strain>
        <tissue evidence="11">Salivary glands</tissue>
    </source>
</reference>
<feature type="region of interest" description="Disordered" evidence="9">
    <location>
        <begin position="1"/>
        <end position="180"/>
    </location>
</feature>
<feature type="compositionally biased region" description="Basic and acidic residues" evidence="9">
    <location>
        <begin position="151"/>
        <end position="180"/>
    </location>
</feature>
<dbReference type="SUPFAM" id="SSF50978">
    <property type="entry name" value="WD40 repeat-like"/>
    <property type="match status" value="1"/>
</dbReference>
<dbReference type="GO" id="GO:0000463">
    <property type="term" value="P:maturation of LSU-rRNA from tricistronic rRNA transcript (SSU-rRNA, 5.8S rRNA, LSU-rRNA)"/>
    <property type="evidence" value="ECO:0007669"/>
    <property type="project" value="UniProtKB-UniRule"/>
</dbReference>